<dbReference type="PROSITE" id="PS51819">
    <property type="entry name" value="VOC"/>
    <property type="match status" value="1"/>
</dbReference>
<proteinExistence type="predicted"/>
<dbReference type="InterPro" id="IPR029068">
    <property type="entry name" value="Glyas_Bleomycin-R_OHBP_Dase"/>
</dbReference>
<accession>A0ABR9KA13</accession>
<dbReference type="EMBL" id="JADBEF010000001">
    <property type="protein sequence ID" value="MBE1558675.1"/>
    <property type="molecule type" value="Genomic_DNA"/>
</dbReference>
<dbReference type="Proteomes" id="UP000661607">
    <property type="component" value="Unassembled WGS sequence"/>
</dbReference>
<sequence length="158" mass="16695">MALGVVRIRHVKLPVTDLRRSVAWYTSLLDLEVAAEFAEQGTVRGVQLSAADGGFAIALRERAFCASTPDLDGFDAFALEVESVAALHELAARCERLAIACGGVQDRGEYGANLDIPDPDGSVLRFLAGNVIGPGAFLGVDLDGEGRPSIYAEPKLPV</sequence>
<evidence type="ECO:0000313" key="2">
    <source>
        <dbReference type="EMBL" id="MBE1558675.1"/>
    </source>
</evidence>
<name>A0ABR9KA13_9ACTN</name>
<feature type="domain" description="VOC" evidence="1">
    <location>
        <begin position="7"/>
        <end position="129"/>
    </location>
</feature>
<evidence type="ECO:0000313" key="3">
    <source>
        <dbReference type="Proteomes" id="UP000661607"/>
    </source>
</evidence>
<dbReference type="Gene3D" id="3.10.180.10">
    <property type="entry name" value="2,3-Dihydroxybiphenyl 1,2-Dioxygenase, domain 1"/>
    <property type="match status" value="1"/>
</dbReference>
<dbReference type="RefSeq" id="WP_192774061.1">
    <property type="nucleotide sequence ID" value="NZ_BAAASY010000003.1"/>
</dbReference>
<reference evidence="2 3" key="1">
    <citation type="submission" date="2020-10" db="EMBL/GenBank/DDBJ databases">
        <title>Sequencing the genomes of 1000 actinobacteria strains.</title>
        <authorList>
            <person name="Klenk H.-P."/>
        </authorList>
    </citation>
    <scope>NUCLEOTIDE SEQUENCE [LARGE SCALE GENOMIC DNA]</scope>
    <source>
        <strain evidence="2 3">DSM 43748</strain>
    </source>
</reference>
<protein>
    <submittedName>
        <fullName evidence="2">Catechol 2,3-dioxygenase-like lactoylglutathione lyase family enzyme</fullName>
    </submittedName>
</protein>
<dbReference type="SUPFAM" id="SSF54593">
    <property type="entry name" value="Glyoxalase/Bleomycin resistance protein/Dihydroxybiphenyl dioxygenase"/>
    <property type="match status" value="1"/>
</dbReference>
<evidence type="ECO:0000259" key="1">
    <source>
        <dbReference type="PROSITE" id="PS51819"/>
    </source>
</evidence>
<comment type="caution">
    <text evidence="2">The sequence shown here is derived from an EMBL/GenBank/DDBJ whole genome shotgun (WGS) entry which is preliminary data.</text>
</comment>
<keyword evidence="3" id="KW-1185">Reference proteome</keyword>
<dbReference type="InterPro" id="IPR004360">
    <property type="entry name" value="Glyas_Fos-R_dOase_dom"/>
</dbReference>
<dbReference type="Pfam" id="PF00903">
    <property type="entry name" value="Glyoxalase"/>
    <property type="match status" value="1"/>
</dbReference>
<dbReference type="CDD" id="cd06587">
    <property type="entry name" value="VOC"/>
    <property type="match status" value="1"/>
</dbReference>
<organism evidence="2 3">
    <name type="scientific">Nonomuraea africana</name>
    <dbReference type="NCBI Taxonomy" id="46171"/>
    <lineage>
        <taxon>Bacteria</taxon>
        <taxon>Bacillati</taxon>
        <taxon>Actinomycetota</taxon>
        <taxon>Actinomycetes</taxon>
        <taxon>Streptosporangiales</taxon>
        <taxon>Streptosporangiaceae</taxon>
        <taxon>Nonomuraea</taxon>
    </lineage>
</organism>
<dbReference type="InterPro" id="IPR037523">
    <property type="entry name" value="VOC_core"/>
</dbReference>
<gene>
    <name evidence="2" type="ORF">H4W81_001454</name>
</gene>